<protein>
    <submittedName>
        <fullName evidence="1">NAD(P)/FAD-dependent oxidoreductase</fullName>
        <ecNumber evidence="1">1.-.-.-</ecNumber>
    </submittedName>
</protein>
<sequence>MQQQSRSDDTCSAAIIGGAVSGLAAATNIHALPQFSDVVVFERQQYDDKRVNCGEAINDTTLVPLEKTPENGFVNDIDGFELRVYDGQDHDPHEQPVGVSRLQCEPGYICERNVVEKRWADKLAAEGVEFRTGASISPSKYDQILETYDYIIDASGQPSLTLKAKQETTNYTGDMVALNATVSGDFSSYTERPRIFFEGYVGYSWSFPKSETQANVGMGWAGDERPENYYEAFKTTAQRNGFSVPERDQTNIYTIPRGPSLSPEQTYYPENNVFLVGDAAGIANRYQGEGICQGIRSANLLGELIATEQEHRYPEKLYNMMKSEYRLAHLMRGAWVEHEDSALLAAVAESIEGLSIEDITRRPSQVLSRLLRRPITAAKLISDVGMLTRVYESYTDSWEFGANEA</sequence>
<dbReference type="AlphaFoldDB" id="A0ABD5X4H7"/>
<dbReference type="InterPro" id="IPR036188">
    <property type="entry name" value="FAD/NAD-bd_sf"/>
</dbReference>
<accession>A0ABD5X4H7</accession>
<reference evidence="1 2" key="1">
    <citation type="journal article" date="2014" name="Int. J. Syst. Evol. Microbiol.">
        <title>Complete genome sequence of Corynebacterium casei LMG S-19264T (=DSM 44701T), isolated from a smear-ripened cheese.</title>
        <authorList>
            <consortium name="US DOE Joint Genome Institute (JGI-PGF)"/>
            <person name="Walter F."/>
            <person name="Albersmeier A."/>
            <person name="Kalinowski J."/>
            <person name="Ruckert C."/>
        </authorList>
    </citation>
    <scope>NUCLEOTIDE SEQUENCE [LARGE SCALE GENOMIC DNA]</scope>
    <source>
        <strain evidence="1 2">CGMCC 4.7215</strain>
    </source>
</reference>
<dbReference type="SUPFAM" id="SSF51905">
    <property type="entry name" value="FAD/NAD(P)-binding domain"/>
    <property type="match status" value="1"/>
</dbReference>
<dbReference type="Proteomes" id="UP001596414">
    <property type="component" value="Unassembled WGS sequence"/>
</dbReference>
<dbReference type="RefSeq" id="WP_267639026.1">
    <property type="nucleotide sequence ID" value="NZ_JAODIY010000047.1"/>
</dbReference>
<comment type="caution">
    <text evidence="1">The sequence shown here is derived from an EMBL/GenBank/DDBJ whole genome shotgun (WGS) entry which is preliminary data.</text>
</comment>
<dbReference type="GO" id="GO:0016491">
    <property type="term" value="F:oxidoreductase activity"/>
    <property type="evidence" value="ECO:0007669"/>
    <property type="project" value="UniProtKB-KW"/>
</dbReference>
<evidence type="ECO:0000313" key="1">
    <source>
        <dbReference type="EMBL" id="MFC7126035.1"/>
    </source>
</evidence>
<dbReference type="PANTHER" id="PTHR42685">
    <property type="entry name" value="GERANYLGERANYL DIPHOSPHATE REDUCTASE"/>
    <property type="match status" value="1"/>
</dbReference>
<dbReference type="PANTHER" id="PTHR42685:SF22">
    <property type="entry name" value="CONDITIONED MEDIUM FACTOR RECEPTOR 1"/>
    <property type="match status" value="1"/>
</dbReference>
<keyword evidence="1" id="KW-0560">Oxidoreductase</keyword>
<name>A0ABD5X4H7_9EURY</name>
<organism evidence="1 2">
    <name type="scientific">Halovenus rubra</name>
    <dbReference type="NCBI Taxonomy" id="869890"/>
    <lineage>
        <taxon>Archaea</taxon>
        <taxon>Methanobacteriati</taxon>
        <taxon>Methanobacteriota</taxon>
        <taxon>Stenosarchaea group</taxon>
        <taxon>Halobacteria</taxon>
        <taxon>Halobacteriales</taxon>
        <taxon>Haloarculaceae</taxon>
        <taxon>Halovenus</taxon>
    </lineage>
</organism>
<gene>
    <name evidence="1" type="ORF">ACFQJ7_08295</name>
</gene>
<dbReference type="EMBL" id="JBHSZQ010000014">
    <property type="protein sequence ID" value="MFC7126035.1"/>
    <property type="molecule type" value="Genomic_DNA"/>
</dbReference>
<dbReference type="InterPro" id="IPR050407">
    <property type="entry name" value="Geranylgeranyl_reductase"/>
</dbReference>
<proteinExistence type="predicted"/>
<evidence type="ECO:0000313" key="2">
    <source>
        <dbReference type="Proteomes" id="UP001596414"/>
    </source>
</evidence>
<dbReference type="EC" id="1.-.-.-" evidence="1"/>
<dbReference type="Gene3D" id="3.50.50.60">
    <property type="entry name" value="FAD/NAD(P)-binding domain"/>
    <property type="match status" value="1"/>
</dbReference>